<dbReference type="InterPro" id="IPR012340">
    <property type="entry name" value="NA-bd_OB-fold"/>
</dbReference>
<dbReference type="PANTHER" id="PTHR23355:SF9">
    <property type="entry name" value="DIS3-LIKE EXONUCLEASE 2"/>
    <property type="match status" value="1"/>
</dbReference>
<evidence type="ECO:0000259" key="1">
    <source>
        <dbReference type="SMART" id="SM00955"/>
    </source>
</evidence>
<protein>
    <submittedName>
        <fullName evidence="2">Ribonuclease R</fullName>
    </submittedName>
</protein>
<dbReference type="EMBL" id="CP003731">
    <property type="protein sequence ID" value="AFO52445.1"/>
    <property type="molecule type" value="Genomic_DNA"/>
</dbReference>
<dbReference type="KEGG" id="mhl:MHLP_04325"/>
<dbReference type="Pfam" id="PF00773">
    <property type="entry name" value="RNB"/>
    <property type="match status" value="1"/>
</dbReference>
<reference evidence="2 3" key="1">
    <citation type="journal article" date="2012" name="J. Bacteriol.">
        <title>Genome Sequence of "Candidatus Mycoplasma haemolamae" Strain Purdue, a Red Blood Cell Pathogen of Alpacas (Vicugna pacos) and Llamas (Lama glama).</title>
        <authorList>
            <person name="Guimaraes A.M."/>
            <person name="Toth B."/>
            <person name="Santos A.P."/>
            <person name="do Nascimento N.C."/>
            <person name="Kritchevsky J.E."/>
            <person name="Messick J.B."/>
        </authorList>
    </citation>
    <scope>NUCLEOTIDE SEQUENCE [LARGE SCALE GENOMIC DNA]</scope>
    <source>
        <strain evidence="2 3">Purdue</strain>
    </source>
</reference>
<dbReference type="GO" id="GO:0003723">
    <property type="term" value="F:RNA binding"/>
    <property type="evidence" value="ECO:0007669"/>
    <property type="project" value="InterPro"/>
</dbReference>
<keyword evidence="3" id="KW-1185">Reference proteome</keyword>
<dbReference type="STRING" id="1212765.MHLP_04325"/>
<dbReference type="GO" id="GO:0004540">
    <property type="term" value="F:RNA nuclease activity"/>
    <property type="evidence" value="ECO:0007669"/>
    <property type="project" value="InterPro"/>
</dbReference>
<dbReference type="HOGENOM" id="CLU_002333_7_3_14"/>
<name>I7BAY1_MYCHA</name>
<dbReference type="PANTHER" id="PTHR23355">
    <property type="entry name" value="RIBONUCLEASE"/>
    <property type="match status" value="1"/>
</dbReference>
<feature type="domain" description="RNB" evidence="1">
    <location>
        <begin position="185"/>
        <end position="521"/>
    </location>
</feature>
<dbReference type="Proteomes" id="UP000006502">
    <property type="component" value="Chromosome"/>
</dbReference>
<accession>I7BAY1</accession>
<dbReference type="PATRIC" id="fig|1212765.3.peg.982"/>
<dbReference type="GO" id="GO:0005829">
    <property type="term" value="C:cytosol"/>
    <property type="evidence" value="ECO:0007669"/>
    <property type="project" value="TreeGrafter"/>
</dbReference>
<dbReference type="InterPro" id="IPR050180">
    <property type="entry name" value="RNR_Ribonuclease"/>
</dbReference>
<evidence type="ECO:0000313" key="2">
    <source>
        <dbReference type="EMBL" id="AFO52445.1"/>
    </source>
</evidence>
<reference evidence="3" key="2">
    <citation type="submission" date="2012-07" db="EMBL/GenBank/DDBJ databases">
        <title>Complete genome sequence of 'Candidatus Mycoplasma haemolamae'.</title>
        <authorList>
            <person name="Guimaraes A.M.S."/>
            <person name="Toth B."/>
            <person name="Santos A.P."/>
            <person name="Nascimento N.C."/>
            <person name="Sojka J.E."/>
            <person name="Messick J.B."/>
        </authorList>
    </citation>
    <scope>NUCLEOTIDE SEQUENCE [LARGE SCALE GENOMIC DNA]</scope>
    <source>
        <strain evidence="3">Purdue</strain>
    </source>
</reference>
<dbReference type="InterPro" id="IPR001900">
    <property type="entry name" value="RNase_II/R"/>
</dbReference>
<organism evidence="2 3">
    <name type="scientific">Mycoplasma haematolamae (strain Purdue)</name>
    <dbReference type="NCBI Taxonomy" id="1212765"/>
    <lineage>
        <taxon>Bacteria</taxon>
        <taxon>Bacillati</taxon>
        <taxon>Mycoplasmatota</taxon>
        <taxon>Mollicutes</taxon>
        <taxon>Mycoplasmataceae</taxon>
        <taxon>Mycoplasma</taxon>
    </lineage>
</organism>
<proteinExistence type="predicted"/>
<dbReference type="AlphaFoldDB" id="I7BAY1"/>
<evidence type="ECO:0000313" key="3">
    <source>
        <dbReference type="Proteomes" id="UP000006502"/>
    </source>
</evidence>
<dbReference type="SMART" id="SM00955">
    <property type="entry name" value="RNB"/>
    <property type="match status" value="1"/>
</dbReference>
<dbReference type="SUPFAM" id="SSF50249">
    <property type="entry name" value="Nucleic acid-binding proteins"/>
    <property type="match status" value="1"/>
</dbReference>
<dbReference type="OrthoDB" id="9764149at2"/>
<gene>
    <name evidence="2" type="ordered locus">MHLP_04325</name>
</gene>
<dbReference type="GO" id="GO:0006402">
    <property type="term" value="P:mRNA catabolic process"/>
    <property type="evidence" value="ECO:0007669"/>
    <property type="project" value="TreeGrafter"/>
</dbReference>
<sequence>MVRKNYYKRIKINRISKVGYIPRFKLTVQPNNLGGALNNDLVAFRVLNKGISKHNQTGPTNEAYVTEVVKRFKTDFVVEVIEKKDKSIFVFFDDPQLGGLLEIQGVFSKANVGEKILVRLESFPPEEIRGRLLKILGKSGTGESDFLSLVCDLSIRNQFQGELLNTEVQRLTVRREEVLKNKHLYEDLTSKQFFTIDGDKAKDFDDAICVEQIDQGYRLYVAIADVWGYLSTCPAIMEEAIHRGTSIYLLDRVIPMLPAILSEDLCSLREGVDRHTVSVSVDLDRKGRIIKNSERIFASVIHSKKRFTYNQLNDHFLEKEEMVFSTQELKESVVDAYELSRLIQKRLIDERKPSLKIVQEKNEFKTNSNEEIVGFSKESPRDEQPAQKLIETFMILANQLVAEWMTRQEIATIYRVHKVPETAKINHFIEEVQEMEEIDLLESVDQVTVQKLNSWLERFRSHEYFKIIQGNLLQVLPKAEYSISNIGHFGINSSDYLHFTSPIRRLSDLLVHKTLWMYLLDRERYPYHERVLHSNNLESLTYSCNLSELRSITAERRFVSRKIYRYLLSINKGSIYKGVVTSRSPWGYSVRIEGLYDGFVRSLDTKRLGEVVSLKKVDYSWEEFEEVK</sequence>